<dbReference type="AlphaFoldDB" id="A0A5C0UIX9"/>
<protein>
    <recommendedName>
        <fullName evidence="3">DUF3168 domain-containing protein</fullName>
    </recommendedName>
</protein>
<dbReference type="EMBL" id="CP043312">
    <property type="protein sequence ID" value="QEK39749.1"/>
    <property type="molecule type" value="Genomic_DNA"/>
</dbReference>
<proteinExistence type="predicted"/>
<evidence type="ECO:0008006" key="3">
    <source>
        <dbReference type="Google" id="ProtNLM"/>
    </source>
</evidence>
<dbReference type="Proteomes" id="UP000323844">
    <property type="component" value="Chromosome"/>
</dbReference>
<keyword evidence="2" id="KW-1185">Reference proteome</keyword>
<name>A0A5C0UIX9_9RICK</name>
<organism evidence="1 2">
    <name type="scientific">Candidatus Sneabacter namystus</name>
    <dbReference type="NCBI Taxonomy" id="2601646"/>
    <lineage>
        <taxon>Bacteria</taxon>
        <taxon>Pseudomonadati</taxon>
        <taxon>Pseudomonadota</taxon>
        <taxon>Alphaproteobacteria</taxon>
        <taxon>Rickettsiales</taxon>
        <taxon>Rickettsiaceae</taxon>
        <taxon>Rickettsieae</taxon>
        <taxon>Candidatus Sneabacter</taxon>
    </lineage>
</organism>
<sequence length="147" mass="17011">MSIFEIIFDIENKIKEHLLSINEVRKSNAKVFLQQQENSTYPLIITSVTNVQSMPTTLPCYEMLLNIQIFDIKRQLLSQLANEILDSLKCERIDERLEKTPVIEKNVKGIFALTQLSFNKSTLSHGEDKTAIRMSLEYLIMTTFQVL</sequence>
<accession>A0A5C0UIX9</accession>
<evidence type="ECO:0000313" key="1">
    <source>
        <dbReference type="EMBL" id="QEK39749.1"/>
    </source>
</evidence>
<dbReference type="KEGG" id="snay:FZC37_02310"/>
<reference evidence="1 2" key="1">
    <citation type="submission" date="2019-08" db="EMBL/GenBank/DDBJ databases">
        <title>Highly reduced genomes of protist endosymbionts show evolutionary convergence.</title>
        <authorList>
            <person name="George E."/>
            <person name="Husnik F."/>
            <person name="Tashyreva D."/>
            <person name="Prokopchuk G."/>
            <person name="Horak A."/>
            <person name="Kwong W.K."/>
            <person name="Lukes J."/>
            <person name="Keeling P.J."/>
        </authorList>
    </citation>
    <scope>NUCLEOTIDE SEQUENCE [LARGE SCALE GENOMIC DNA]</scope>
    <source>
        <strain evidence="1">1621</strain>
    </source>
</reference>
<dbReference type="RefSeq" id="WP_148952110.1">
    <property type="nucleotide sequence ID" value="NZ_CP043312.1"/>
</dbReference>
<evidence type="ECO:0000313" key="2">
    <source>
        <dbReference type="Proteomes" id="UP000323844"/>
    </source>
</evidence>
<gene>
    <name evidence="1" type="ORF">FZC37_02310</name>
</gene>